<keyword evidence="3" id="KW-1185">Reference proteome</keyword>
<protein>
    <submittedName>
        <fullName evidence="2">Uncharacterized protein</fullName>
    </submittedName>
</protein>
<proteinExistence type="predicted"/>
<feature type="region of interest" description="Disordered" evidence="1">
    <location>
        <begin position="169"/>
        <end position="195"/>
    </location>
</feature>
<dbReference type="EMBL" id="JBFXLU010000263">
    <property type="protein sequence ID" value="KAL2832297.1"/>
    <property type="molecule type" value="Genomic_DNA"/>
</dbReference>
<reference evidence="2 3" key="1">
    <citation type="submission" date="2024-07" db="EMBL/GenBank/DDBJ databases">
        <title>Section-level genome sequencing and comparative genomics of Aspergillus sections Usti and Cavernicolus.</title>
        <authorList>
            <consortium name="Lawrence Berkeley National Laboratory"/>
            <person name="Nybo J.L."/>
            <person name="Vesth T.C."/>
            <person name="Theobald S."/>
            <person name="Frisvad J.C."/>
            <person name="Larsen T.O."/>
            <person name="Kjaerboelling I."/>
            <person name="Rothschild-Mancinelli K."/>
            <person name="Lyhne E.K."/>
            <person name="Kogle M.E."/>
            <person name="Barry K."/>
            <person name="Clum A."/>
            <person name="Na H."/>
            <person name="Ledsgaard L."/>
            <person name="Lin J."/>
            <person name="Lipzen A."/>
            <person name="Kuo A."/>
            <person name="Riley R."/>
            <person name="Mondo S."/>
            <person name="Labutti K."/>
            <person name="Haridas S."/>
            <person name="Pangalinan J."/>
            <person name="Salamov A.A."/>
            <person name="Simmons B.A."/>
            <person name="Magnuson J.K."/>
            <person name="Chen J."/>
            <person name="Drula E."/>
            <person name="Henrissat B."/>
            <person name="Wiebenga A."/>
            <person name="Lubbers R.J."/>
            <person name="Gomes A.C."/>
            <person name="Makela M.R."/>
            <person name="Stajich J."/>
            <person name="Grigoriev I.V."/>
            <person name="Mortensen U.H."/>
            <person name="De Vries R.P."/>
            <person name="Baker S.E."/>
            <person name="Andersen M.R."/>
        </authorList>
    </citation>
    <scope>NUCLEOTIDE SEQUENCE [LARGE SCALE GENOMIC DNA]</scope>
    <source>
        <strain evidence="2 3">CBS 123904</strain>
    </source>
</reference>
<evidence type="ECO:0000313" key="2">
    <source>
        <dbReference type="EMBL" id="KAL2832297.1"/>
    </source>
</evidence>
<name>A0ABR4IWZ9_9EURO</name>
<gene>
    <name evidence="2" type="ORF">BJY01DRAFT_253909</name>
</gene>
<evidence type="ECO:0000256" key="1">
    <source>
        <dbReference type="SAM" id="MobiDB-lite"/>
    </source>
</evidence>
<organism evidence="2 3">
    <name type="scientific">Aspergillus pseudoustus</name>
    <dbReference type="NCBI Taxonomy" id="1810923"/>
    <lineage>
        <taxon>Eukaryota</taxon>
        <taxon>Fungi</taxon>
        <taxon>Dikarya</taxon>
        <taxon>Ascomycota</taxon>
        <taxon>Pezizomycotina</taxon>
        <taxon>Eurotiomycetes</taxon>
        <taxon>Eurotiomycetidae</taxon>
        <taxon>Eurotiales</taxon>
        <taxon>Aspergillaceae</taxon>
        <taxon>Aspergillus</taxon>
        <taxon>Aspergillus subgen. Nidulantes</taxon>
    </lineage>
</organism>
<dbReference type="Proteomes" id="UP001610446">
    <property type="component" value="Unassembled WGS sequence"/>
</dbReference>
<comment type="caution">
    <text evidence="2">The sequence shown here is derived from an EMBL/GenBank/DDBJ whole genome shotgun (WGS) entry which is preliminary data.</text>
</comment>
<feature type="region of interest" description="Disordered" evidence="1">
    <location>
        <begin position="96"/>
        <end position="133"/>
    </location>
</feature>
<sequence length="248" mass="28191">MVFDAYVECPLPKLYSFAVYLTHRDINPHHHSDIHDSLKDFYKAAIPTDLKDLVGAPDTWRLEFYFVPGATDTTECIAHFYGELVVRDSFNGPIRRYRGSRRADPPREPPSPPGTLPVPDLAGAANNGSNGSDDPGWVMWQVWFGSKPTRKLWEMEEWERGHFGLREYDNGPPEGWVDDDDDGDGHGDAGGERQPIVKSRCTMTRENPLWDGEGVITFSAIMSANRPMVHEKVGDFWTNAKLWGWKNW</sequence>
<evidence type="ECO:0000313" key="3">
    <source>
        <dbReference type="Proteomes" id="UP001610446"/>
    </source>
</evidence>
<accession>A0ABR4IWZ9</accession>